<evidence type="ECO:0000256" key="8">
    <source>
        <dbReference type="ARBA" id="ARBA00023295"/>
    </source>
</evidence>
<dbReference type="SMART" id="SM00478">
    <property type="entry name" value="ENDO3c"/>
    <property type="match status" value="1"/>
</dbReference>
<feature type="domain" description="HhH-GPD" evidence="10">
    <location>
        <begin position="112"/>
        <end position="279"/>
    </location>
</feature>
<dbReference type="SUPFAM" id="SSF48150">
    <property type="entry name" value="DNA-glycosylase"/>
    <property type="match status" value="1"/>
</dbReference>
<gene>
    <name evidence="11" type="ORF">H8708_04860</name>
</gene>
<dbReference type="InterPro" id="IPR012904">
    <property type="entry name" value="OGG_N"/>
</dbReference>
<dbReference type="RefSeq" id="WP_215653064.1">
    <property type="nucleotide sequence ID" value="NZ_JACRTJ010000011.1"/>
</dbReference>
<dbReference type="Pfam" id="PF00730">
    <property type="entry name" value="HhH-GPD"/>
    <property type="match status" value="1"/>
</dbReference>
<dbReference type="PANTHER" id="PTHR10242">
    <property type="entry name" value="8-OXOGUANINE DNA GLYCOSYLASE"/>
    <property type="match status" value="1"/>
</dbReference>
<dbReference type="InterPro" id="IPR003265">
    <property type="entry name" value="HhH-GPD_domain"/>
</dbReference>
<dbReference type="Gene3D" id="1.10.340.30">
    <property type="entry name" value="Hypothetical protein, domain 2"/>
    <property type="match status" value="1"/>
</dbReference>
<reference evidence="11 12" key="1">
    <citation type="submission" date="2020-08" db="EMBL/GenBank/DDBJ databases">
        <title>Genome public.</title>
        <authorList>
            <person name="Liu C."/>
            <person name="Sun Q."/>
        </authorList>
    </citation>
    <scope>NUCLEOTIDE SEQUENCE [LARGE SCALE GENOMIC DNA]</scope>
    <source>
        <strain evidence="11 12">BX10</strain>
    </source>
</reference>
<evidence type="ECO:0000256" key="2">
    <source>
        <dbReference type="ARBA" id="ARBA00012720"/>
    </source>
</evidence>
<sequence length="292" mass="33509">MIQKTLTSFDLKQIADSGQCFRMLPAEEANTYTVISGPHFLKAAQDGQTVTFFCEPEELPFWERYFDLDTDYDAFRKAINPRDAYLKQAADFGQGVRILRQDLWEMIITFIISQQQTIPSIRRRVEDLSHAYGSRLPVPGTFYSFPSPEQLSAASLEDLLAMKLGYRAKYIKRACEDACSGRLDLSYLGSLSYEDAMDYLTGFYGIGEKVANCICLFGLHHIDAFPVDTWIRKILMNRYAPKSRLPKDLPQSRVCEALIQKHFSRYRGFAGVMQQYIFYYERNAGEDLHGPS</sequence>
<evidence type="ECO:0000256" key="3">
    <source>
        <dbReference type="ARBA" id="ARBA00022763"/>
    </source>
</evidence>
<evidence type="ECO:0000256" key="5">
    <source>
        <dbReference type="ARBA" id="ARBA00023204"/>
    </source>
</evidence>
<keyword evidence="3" id="KW-0227">DNA damage</keyword>
<proteinExistence type="inferred from homology"/>
<evidence type="ECO:0000313" key="11">
    <source>
        <dbReference type="EMBL" id="MBC8598567.1"/>
    </source>
</evidence>
<keyword evidence="12" id="KW-1185">Reference proteome</keyword>
<evidence type="ECO:0000256" key="1">
    <source>
        <dbReference type="ARBA" id="ARBA00010679"/>
    </source>
</evidence>
<evidence type="ECO:0000313" key="12">
    <source>
        <dbReference type="Proteomes" id="UP000647491"/>
    </source>
</evidence>
<comment type="caution">
    <text evidence="11">The sequence shown here is derived from an EMBL/GenBank/DDBJ whole genome shotgun (WGS) entry which is preliminary data.</text>
</comment>
<keyword evidence="6" id="KW-0456">Lyase</keyword>
<dbReference type="InterPro" id="IPR011257">
    <property type="entry name" value="DNA_glycosylase"/>
</dbReference>
<dbReference type="Gene3D" id="1.10.1670.10">
    <property type="entry name" value="Helix-hairpin-Helix base-excision DNA repair enzymes (C-terminal)"/>
    <property type="match status" value="1"/>
</dbReference>
<evidence type="ECO:0000256" key="6">
    <source>
        <dbReference type="ARBA" id="ARBA00023239"/>
    </source>
</evidence>
<comment type="similarity">
    <text evidence="1">Belongs to the type-1 OGG1 family.</text>
</comment>
<dbReference type="InterPro" id="IPR052054">
    <property type="entry name" value="Oxidative_DNA_repair_enzyme"/>
</dbReference>
<evidence type="ECO:0000256" key="4">
    <source>
        <dbReference type="ARBA" id="ARBA00022801"/>
    </source>
</evidence>
<dbReference type="EMBL" id="JACRTJ010000011">
    <property type="protein sequence ID" value="MBC8598567.1"/>
    <property type="molecule type" value="Genomic_DNA"/>
</dbReference>
<dbReference type="EC" id="4.2.99.18" evidence="2"/>
<organism evidence="11 12">
    <name type="scientific">Enterocloster hominis</name>
    <name type="common">ex Liu et al. 2021</name>
    <dbReference type="NCBI Taxonomy" id="2763663"/>
    <lineage>
        <taxon>Bacteria</taxon>
        <taxon>Bacillati</taxon>
        <taxon>Bacillota</taxon>
        <taxon>Clostridia</taxon>
        <taxon>Lachnospirales</taxon>
        <taxon>Lachnospiraceae</taxon>
        <taxon>Enterocloster</taxon>
    </lineage>
</organism>
<evidence type="ECO:0000259" key="10">
    <source>
        <dbReference type="SMART" id="SM00478"/>
    </source>
</evidence>
<dbReference type="PANTHER" id="PTHR10242:SF2">
    <property type="entry name" value="N-GLYCOSYLASE_DNA LYASE"/>
    <property type="match status" value="1"/>
</dbReference>
<dbReference type="SUPFAM" id="SSF55945">
    <property type="entry name" value="TATA-box binding protein-like"/>
    <property type="match status" value="1"/>
</dbReference>
<keyword evidence="7" id="KW-0511">Multifunctional enzyme</keyword>
<comment type="catalytic activity">
    <reaction evidence="9">
        <text>2'-deoxyribonucleotide-(2'-deoxyribose 5'-phosphate)-2'-deoxyribonucleotide-DNA = a 3'-end 2'-deoxyribonucleotide-(2,3-dehydro-2,3-deoxyribose 5'-phosphate)-DNA + a 5'-end 5'-phospho-2'-deoxyribonucleoside-DNA + H(+)</text>
        <dbReference type="Rhea" id="RHEA:66592"/>
        <dbReference type="Rhea" id="RHEA-COMP:13180"/>
        <dbReference type="Rhea" id="RHEA-COMP:16897"/>
        <dbReference type="Rhea" id="RHEA-COMP:17067"/>
        <dbReference type="ChEBI" id="CHEBI:15378"/>
        <dbReference type="ChEBI" id="CHEBI:136412"/>
        <dbReference type="ChEBI" id="CHEBI:157695"/>
        <dbReference type="ChEBI" id="CHEBI:167181"/>
        <dbReference type="EC" id="4.2.99.18"/>
    </reaction>
</comment>
<evidence type="ECO:0000256" key="9">
    <source>
        <dbReference type="ARBA" id="ARBA00044632"/>
    </source>
</evidence>
<dbReference type="CDD" id="cd00056">
    <property type="entry name" value="ENDO3c"/>
    <property type="match status" value="1"/>
</dbReference>
<name>A0ABR7NR24_9FIRM</name>
<accession>A0ABR7NR24</accession>
<keyword evidence="4" id="KW-0378">Hydrolase</keyword>
<dbReference type="Pfam" id="PF07934">
    <property type="entry name" value="OGG_N"/>
    <property type="match status" value="1"/>
</dbReference>
<keyword evidence="8" id="KW-0326">Glycosidase</keyword>
<evidence type="ECO:0000256" key="7">
    <source>
        <dbReference type="ARBA" id="ARBA00023268"/>
    </source>
</evidence>
<dbReference type="Gene3D" id="3.30.310.260">
    <property type="match status" value="1"/>
</dbReference>
<dbReference type="InterPro" id="IPR023170">
    <property type="entry name" value="HhH_base_excis_C"/>
</dbReference>
<protein>
    <recommendedName>
        <fullName evidence="2">DNA-(apurinic or apyrimidinic site) lyase</fullName>
        <ecNumber evidence="2">4.2.99.18</ecNumber>
    </recommendedName>
</protein>
<keyword evidence="5" id="KW-0234">DNA repair</keyword>
<dbReference type="Proteomes" id="UP000647491">
    <property type="component" value="Unassembled WGS sequence"/>
</dbReference>